<protein>
    <submittedName>
        <fullName evidence="2">Uncharacterized protein</fullName>
    </submittedName>
</protein>
<accession>A0A4Y2FAI8</accession>
<proteinExistence type="predicted"/>
<name>A0A4Y2FAI8_ARAVE</name>
<gene>
    <name evidence="2" type="ORF">AVEN_132092_1</name>
</gene>
<evidence type="ECO:0000313" key="2">
    <source>
        <dbReference type="EMBL" id="GBM37648.1"/>
    </source>
</evidence>
<evidence type="ECO:0000313" key="3">
    <source>
        <dbReference type="Proteomes" id="UP000499080"/>
    </source>
</evidence>
<evidence type="ECO:0000256" key="1">
    <source>
        <dbReference type="SAM" id="MobiDB-lite"/>
    </source>
</evidence>
<organism evidence="2 3">
    <name type="scientific">Araneus ventricosus</name>
    <name type="common">Orbweaver spider</name>
    <name type="synonym">Epeira ventricosa</name>
    <dbReference type="NCBI Taxonomy" id="182803"/>
    <lineage>
        <taxon>Eukaryota</taxon>
        <taxon>Metazoa</taxon>
        <taxon>Ecdysozoa</taxon>
        <taxon>Arthropoda</taxon>
        <taxon>Chelicerata</taxon>
        <taxon>Arachnida</taxon>
        <taxon>Araneae</taxon>
        <taxon>Araneomorphae</taxon>
        <taxon>Entelegynae</taxon>
        <taxon>Araneoidea</taxon>
        <taxon>Araneidae</taxon>
        <taxon>Araneus</taxon>
    </lineage>
</organism>
<comment type="caution">
    <text evidence="2">The sequence shown here is derived from an EMBL/GenBank/DDBJ whole genome shotgun (WGS) entry which is preliminary data.</text>
</comment>
<feature type="compositionally biased region" description="Polar residues" evidence="1">
    <location>
        <begin position="69"/>
        <end position="81"/>
    </location>
</feature>
<keyword evidence="3" id="KW-1185">Reference proteome</keyword>
<feature type="region of interest" description="Disordered" evidence="1">
    <location>
        <begin position="62"/>
        <end position="81"/>
    </location>
</feature>
<dbReference type="Proteomes" id="UP000499080">
    <property type="component" value="Unassembled WGS sequence"/>
</dbReference>
<dbReference type="AlphaFoldDB" id="A0A4Y2FAI8"/>
<sequence>MVEEDNAGRVMSLRISYSSKVEEEFPQSCCCEDEGDDRNIMESHTCRAEMLMKKEHKMELLGSSGGATLGQTPRTVYSSTE</sequence>
<dbReference type="EMBL" id="BGPR01000846">
    <property type="protein sequence ID" value="GBM37648.1"/>
    <property type="molecule type" value="Genomic_DNA"/>
</dbReference>
<reference evidence="2 3" key="1">
    <citation type="journal article" date="2019" name="Sci. Rep.">
        <title>Orb-weaving spider Araneus ventricosus genome elucidates the spidroin gene catalogue.</title>
        <authorList>
            <person name="Kono N."/>
            <person name="Nakamura H."/>
            <person name="Ohtoshi R."/>
            <person name="Moran D.A.P."/>
            <person name="Shinohara A."/>
            <person name="Yoshida Y."/>
            <person name="Fujiwara M."/>
            <person name="Mori M."/>
            <person name="Tomita M."/>
            <person name="Arakawa K."/>
        </authorList>
    </citation>
    <scope>NUCLEOTIDE SEQUENCE [LARGE SCALE GENOMIC DNA]</scope>
</reference>